<keyword evidence="3" id="KW-1185">Reference proteome</keyword>
<feature type="transmembrane region" description="Helical" evidence="1">
    <location>
        <begin position="128"/>
        <end position="148"/>
    </location>
</feature>
<evidence type="ECO:0000313" key="2">
    <source>
        <dbReference type="EMBL" id="EPR77904.1"/>
    </source>
</evidence>
<dbReference type="VEuPathDB" id="MicrosporidiaDB:SLOPH_595"/>
<name>S7XFT0_SPRLO</name>
<dbReference type="HOGENOM" id="CLU_1750877_0_0_1"/>
<evidence type="ECO:0000313" key="3">
    <source>
        <dbReference type="Proteomes" id="UP000014978"/>
    </source>
</evidence>
<evidence type="ECO:0000256" key="1">
    <source>
        <dbReference type="SAM" id="Phobius"/>
    </source>
</evidence>
<dbReference type="AlphaFoldDB" id="S7XFT0"/>
<keyword evidence="1" id="KW-0812">Transmembrane</keyword>
<dbReference type="InParanoid" id="S7XFT0"/>
<dbReference type="EMBL" id="ATCN01001154">
    <property type="protein sequence ID" value="EPR77904.1"/>
    <property type="molecule type" value="Genomic_DNA"/>
</dbReference>
<proteinExistence type="predicted"/>
<keyword evidence="1" id="KW-1133">Transmembrane helix</keyword>
<organism evidence="2 3">
    <name type="scientific">Spraguea lophii (strain 42_110)</name>
    <name type="common">Microsporidian parasite</name>
    <dbReference type="NCBI Taxonomy" id="1358809"/>
    <lineage>
        <taxon>Eukaryota</taxon>
        <taxon>Fungi</taxon>
        <taxon>Fungi incertae sedis</taxon>
        <taxon>Microsporidia</taxon>
        <taxon>Spragueidae</taxon>
        <taxon>Spraguea</taxon>
    </lineage>
</organism>
<dbReference type="Proteomes" id="UP000014978">
    <property type="component" value="Unassembled WGS sequence"/>
</dbReference>
<evidence type="ECO:0008006" key="4">
    <source>
        <dbReference type="Google" id="ProtNLM"/>
    </source>
</evidence>
<comment type="caution">
    <text evidence="2">The sequence shown here is derived from an EMBL/GenBank/DDBJ whole genome shotgun (WGS) entry which is preliminary data.</text>
</comment>
<sequence>MEDESIKNIKKILESYNSPRKKKNITINKNKEKIILENKYNNIFNEDSILSTIDKDINEYKNNILNDKCNTEKKIHGCLNEIIALLDVIENKELKNGYKKIMDKIEYVREKMVKRIESEEIVAVGHHGYWGSLAFVTVIGILLGYYWYK</sequence>
<gene>
    <name evidence="2" type="ORF">SLOPH_595</name>
</gene>
<accession>S7XFT0</accession>
<keyword evidence="1" id="KW-0472">Membrane</keyword>
<reference evidence="3" key="1">
    <citation type="journal article" date="2013" name="PLoS Genet.">
        <title>The genome of Spraguea lophii and the basis of host-microsporidian interactions.</title>
        <authorList>
            <person name="Campbell S.E."/>
            <person name="Williams T.A."/>
            <person name="Yousuf A."/>
            <person name="Soanes D.M."/>
            <person name="Paszkiewicz K.H."/>
            <person name="Williams B.A.P."/>
        </authorList>
    </citation>
    <scope>NUCLEOTIDE SEQUENCE [LARGE SCALE GENOMIC DNA]</scope>
    <source>
        <strain evidence="3">42_110</strain>
    </source>
</reference>
<protein>
    <recommendedName>
        <fullName evidence="4">Transmembrane protein</fullName>
    </recommendedName>
</protein>